<evidence type="ECO:0000256" key="7">
    <source>
        <dbReference type="ARBA" id="ARBA00023016"/>
    </source>
</evidence>
<evidence type="ECO:0000256" key="5">
    <source>
        <dbReference type="ARBA" id="ARBA00022801"/>
    </source>
</evidence>
<keyword evidence="3" id="KW-0540">Nuclease</keyword>
<evidence type="ECO:0000256" key="1">
    <source>
        <dbReference type="ARBA" id="ARBA00006620"/>
    </source>
</evidence>
<dbReference type="SUPFAM" id="SSF54786">
    <property type="entry name" value="YcfA/nrd intein domain"/>
    <property type="match status" value="1"/>
</dbReference>
<keyword evidence="6" id="KW-0694">RNA-binding</keyword>
<proteinExistence type="inferred from homology"/>
<evidence type="ECO:0008006" key="10">
    <source>
        <dbReference type="Google" id="ProtNLM"/>
    </source>
</evidence>
<dbReference type="EMBL" id="BAAAJX010000005">
    <property type="protein sequence ID" value="GAA1493029.1"/>
    <property type="molecule type" value="Genomic_DNA"/>
</dbReference>
<dbReference type="Gene3D" id="3.30.920.30">
    <property type="entry name" value="Hypothetical protein"/>
    <property type="match status" value="1"/>
</dbReference>
<dbReference type="Proteomes" id="UP001501742">
    <property type="component" value="Unassembled WGS sequence"/>
</dbReference>
<keyword evidence="9" id="KW-1185">Reference proteome</keyword>
<dbReference type="InterPro" id="IPR038570">
    <property type="entry name" value="HicA_sf"/>
</dbReference>
<gene>
    <name evidence="8" type="ORF">GCM10009627_13750</name>
</gene>
<accession>A0ABP4K4I9</accession>
<organism evidence="8 9">
    <name type="scientific">Curtobacterium herbarum</name>
    <dbReference type="NCBI Taxonomy" id="150122"/>
    <lineage>
        <taxon>Bacteria</taxon>
        <taxon>Bacillati</taxon>
        <taxon>Actinomycetota</taxon>
        <taxon>Actinomycetes</taxon>
        <taxon>Micrococcales</taxon>
        <taxon>Microbacteriaceae</taxon>
        <taxon>Curtobacterium</taxon>
    </lineage>
</organism>
<evidence type="ECO:0000313" key="9">
    <source>
        <dbReference type="Proteomes" id="UP001501742"/>
    </source>
</evidence>
<keyword evidence="5" id="KW-0378">Hydrolase</keyword>
<protein>
    <recommendedName>
        <fullName evidence="10">Type II toxin-antitoxin system HicA family toxin</fullName>
    </recommendedName>
</protein>
<comment type="similarity">
    <text evidence="1">Belongs to the HicA mRNA interferase family.</text>
</comment>
<comment type="caution">
    <text evidence="8">The sequence shown here is derived from an EMBL/GenBank/DDBJ whole genome shotgun (WGS) entry which is preliminary data.</text>
</comment>
<dbReference type="InterPro" id="IPR012933">
    <property type="entry name" value="HicA_mRNA_interferase"/>
</dbReference>
<reference evidence="9" key="1">
    <citation type="journal article" date="2019" name="Int. J. Syst. Evol. Microbiol.">
        <title>The Global Catalogue of Microorganisms (GCM) 10K type strain sequencing project: providing services to taxonomists for standard genome sequencing and annotation.</title>
        <authorList>
            <consortium name="The Broad Institute Genomics Platform"/>
            <consortium name="The Broad Institute Genome Sequencing Center for Infectious Disease"/>
            <person name="Wu L."/>
            <person name="Ma J."/>
        </authorList>
    </citation>
    <scope>NUCLEOTIDE SEQUENCE [LARGE SCALE GENOMIC DNA]</scope>
    <source>
        <strain evidence="9">JCM 12140</strain>
    </source>
</reference>
<evidence type="ECO:0000256" key="6">
    <source>
        <dbReference type="ARBA" id="ARBA00022884"/>
    </source>
</evidence>
<keyword evidence="7" id="KW-0346">Stress response</keyword>
<evidence type="ECO:0000256" key="2">
    <source>
        <dbReference type="ARBA" id="ARBA00022649"/>
    </source>
</evidence>
<keyword evidence="2" id="KW-1277">Toxin-antitoxin system</keyword>
<evidence type="ECO:0000313" key="8">
    <source>
        <dbReference type="EMBL" id="GAA1493029.1"/>
    </source>
</evidence>
<evidence type="ECO:0000256" key="4">
    <source>
        <dbReference type="ARBA" id="ARBA00022759"/>
    </source>
</evidence>
<keyword evidence="4" id="KW-0255">Endonuclease</keyword>
<evidence type="ECO:0000256" key="3">
    <source>
        <dbReference type="ARBA" id="ARBA00022722"/>
    </source>
</evidence>
<name>A0ABP4K4I9_9MICO</name>
<sequence length="72" mass="7901">MPKPQKYRDVVRVLRANGWILLRSGKGSHELWGPPDGSVYEVVSNHGPGGEISAGVVGKLLRKLPTAPDNWR</sequence>
<dbReference type="Pfam" id="PF07927">
    <property type="entry name" value="HicA_toxin"/>
    <property type="match status" value="1"/>
</dbReference>
<dbReference type="RefSeq" id="WP_204606599.1">
    <property type="nucleotide sequence ID" value="NZ_BAAAJX010000005.1"/>
</dbReference>